<evidence type="ECO:0000256" key="1">
    <source>
        <dbReference type="ARBA" id="ARBA00023040"/>
    </source>
</evidence>
<dbReference type="InterPro" id="IPR028082">
    <property type="entry name" value="Peripla_BP_I"/>
</dbReference>
<dbReference type="PANTHER" id="PTHR10519">
    <property type="entry name" value="GABA-B RECEPTOR"/>
    <property type="match status" value="1"/>
</dbReference>
<dbReference type="GO" id="GO:0007214">
    <property type="term" value="P:gamma-aminobutyric acid signaling pathway"/>
    <property type="evidence" value="ECO:0007669"/>
    <property type="project" value="TreeGrafter"/>
</dbReference>
<keyword evidence="4" id="KW-0807">Transducer</keyword>
<dbReference type="GO" id="GO:0004965">
    <property type="term" value="F:G protein-coupled GABA receptor activity"/>
    <property type="evidence" value="ECO:0007669"/>
    <property type="project" value="InterPro"/>
</dbReference>
<reference evidence="5" key="1">
    <citation type="submission" date="2020-11" db="EMBL/GenBank/DDBJ databases">
        <authorList>
            <person name="Tran Van P."/>
        </authorList>
    </citation>
    <scope>NUCLEOTIDE SEQUENCE</scope>
</reference>
<dbReference type="SUPFAM" id="SSF53822">
    <property type="entry name" value="Periplasmic binding protein-like I"/>
    <property type="match status" value="1"/>
</dbReference>
<evidence type="ECO:0000256" key="2">
    <source>
        <dbReference type="ARBA" id="ARBA00023170"/>
    </source>
</evidence>
<accession>A0A7R9F8T7</accession>
<keyword evidence="3" id="KW-0325">Glycoprotein</keyword>
<dbReference type="PANTHER" id="PTHR10519:SF46">
    <property type="entry name" value="METABOTROPIC GABA-B RECEPTOR SUBTYPE 3, ISOFORM A"/>
    <property type="match status" value="1"/>
</dbReference>
<dbReference type="Gene3D" id="3.40.50.2300">
    <property type="match status" value="2"/>
</dbReference>
<dbReference type="GO" id="GO:0038039">
    <property type="term" value="C:G protein-coupled receptor heterodimeric complex"/>
    <property type="evidence" value="ECO:0007669"/>
    <property type="project" value="TreeGrafter"/>
</dbReference>
<proteinExistence type="predicted"/>
<name>A0A7R9F8T7_9NEOP</name>
<dbReference type="InterPro" id="IPR002455">
    <property type="entry name" value="GPCR3_GABA-B"/>
</dbReference>
<protein>
    <submittedName>
        <fullName evidence="5">Uncharacterized protein</fullName>
    </submittedName>
</protein>
<evidence type="ECO:0000313" key="5">
    <source>
        <dbReference type="EMBL" id="CAD7449070.1"/>
    </source>
</evidence>
<dbReference type="AlphaFoldDB" id="A0A7R9F8T7"/>
<keyword evidence="2" id="KW-0675">Receptor</keyword>
<organism evidence="5">
    <name type="scientific">Timema bartmani</name>
    <dbReference type="NCBI Taxonomy" id="61472"/>
    <lineage>
        <taxon>Eukaryota</taxon>
        <taxon>Metazoa</taxon>
        <taxon>Ecdysozoa</taxon>
        <taxon>Arthropoda</taxon>
        <taxon>Hexapoda</taxon>
        <taxon>Insecta</taxon>
        <taxon>Pterygota</taxon>
        <taxon>Neoptera</taxon>
        <taxon>Polyneoptera</taxon>
        <taxon>Phasmatodea</taxon>
        <taxon>Timematodea</taxon>
        <taxon>Timematoidea</taxon>
        <taxon>Timematidae</taxon>
        <taxon>Timema</taxon>
    </lineage>
</organism>
<gene>
    <name evidence="5" type="ORF">TBIB3V08_LOCUS11349</name>
</gene>
<dbReference type="EMBL" id="OD571035">
    <property type="protein sequence ID" value="CAD7449070.1"/>
    <property type="molecule type" value="Genomic_DNA"/>
</dbReference>
<sequence>MVLFSRQTNSMFQEELEVLGLPTTRFAPQTYDAVWAIALALREAQVKWRRAFPRGPTLSHFDYGRRDMAEEFLMHLGQLNFLGVSVGLDNFLQGPVSFSGADRVGISAFYQVQELSVSTKEAMGLLYMTDERLGKTALDPRQRFVLKNIVLTMQ</sequence>
<evidence type="ECO:0000256" key="4">
    <source>
        <dbReference type="ARBA" id="ARBA00023224"/>
    </source>
</evidence>
<keyword evidence="1" id="KW-0297">G-protein coupled receptor</keyword>
<evidence type="ECO:0000256" key="3">
    <source>
        <dbReference type="ARBA" id="ARBA00023180"/>
    </source>
</evidence>